<dbReference type="EMBL" id="FNIC01000004">
    <property type="protein sequence ID" value="SDN74114.1"/>
    <property type="molecule type" value="Genomic_DNA"/>
</dbReference>
<keyword evidence="1" id="KW-0808">Transferase</keyword>
<dbReference type="PANTHER" id="PTHR10584">
    <property type="entry name" value="SUGAR KINASE"/>
    <property type="match status" value="1"/>
</dbReference>
<dbReference type="CDD" id="cd01941">
    <property type="entry name" value="YeiC_kinase_like"/>
    <property type="match status" value="1"/>
</dbReference>
<proteinExistence type="predicted"/>
<evidence type="ECO:0000256" key="2">
    <source>
        <dbReference type="ARBA" id="ARBA00022777"/>
    </source>
</evidence>
<sequence>MTVVVVGGANLDLKARTTGVVVPGTSNPGTIATSPGGVGRNVAENLARLGTPTVLVAAVGSDHFGDGLLDATAAAGVDITHVRQVAGATGTYLAVLDASGDLAVGVSDMAATATLAPEHLDPALIGGADLVVLDGNLRADTLAAAWALAAAAGVRVVIDPVSVPKAARVETLLGERPLWCITPNTGELAALGGTVADLHRRGVELVWVRRGAAGSLLSGPDGEVQLETISGEVVDVTGAGDAMLAAFCHALLGGASPVEAAAYGHAAAALTVASAQTVRPDLTDELVRSRL</sequence>
<dbReference type="SUPFAM" id="SSF53613">
    <property type="entry name" value="Ribokinase-like"/>
    <property type="match status" value="1"/>
</dbReference>
<dbReference type="STRING" id="1005944.SAMN05192576_2680"/>
<organism evidence="4 5">
    <name type="scientific">Nocardioides szechwanensis</name>
    <dbReference type="NCBI Taxonomy" id="1005944"/>
    <lineage>
        <taxon>Bacteria</taxon>
        <taxon>Bacillati</taxon>
        <taxon>Actinomycetota</taxon>
        <taxon>Actinomycetes</taxon>
        <taxon>Propionibacteriales</taxon>
        <taxon>Nocardioidaceae</taxon>
        <taxon>Nocardioides</taxon>
    </lineage>
</organism>
<evidence type="ECO:0000313" key="5">
    <source>
        <dbReference type="Proteomes" id="UP000199004"/>
    </source>
</evidence>
<protein>
    <submittedName>
        <fullName evidence="4">Pseudouridine kinase</fullName>
    </submittedName>
</protein>
<dbReference type="InterPro" id="IPR002173">
    <property type="entry name" value="Carboh/pur_kinase_PfkB_CS"/>
</dbReference>
<dbReference type="Pfam" id="PF00294">
    <property type="entry name" value="PfkB"/>
    <property type="match status" value="1"/>
</dbReference>
<dbReference type="PANTHER" id="PTHR10584:SF166">
    <property type="entry name" value="RIBOKINASE"/>
    <property type="match status" value="1"/>
</dbReference>
<evidence type="ECO:0000256" key="1">
    <source>
        <dbReference type="ARBA" id="ARBA00022679"/>
    </source>
</evidence>
<dbReference type="RefSeq" id="WP_091025311.1">
    <property type="nucleotide sequence ID" value="NZ_BKAE01000013.1"/>
</dbReference>
<evidence type="ECO:0000259" key="3">
    <source>
        <dbReference type="Pfam" id="PF00294"/>
    </source>
</evidence>
<dbReference type="GO" id="GO:0016301">
    <property type="term" value="F:kinase activity"/>
    <property type="evidence" value="ECO:0007669"/>
    <property type="project" value="UniProtKB-KW"/>
</dbReference>
<gene>
    <name evidence="4" type="ORF">SAMN05192576_2680</name>
</gene>
<accession>A0A1H0DV85</accession>
<dbReference type="OrthoDB" id="9808601at2"/>
<keyword evidence="5" id="KW-1185">Reference proteome</keyword>
<dbReference type="AlphaFoldDB" id="A0A1H0DV85"/>
<dbReference type="InterPro" id="IPR011611">
    <property type="entry name" value="PfkB_dom"/>
</dbReference>
<keyword evidence="2 4" id="KW-0418">Kinase</keyword>
<reference evidence="4 5" key="1">
    <citation type="submission" date="2016-10" db="EMBL/GenBank/DDBJ databases">
        <authorList>
            <person name="de Groot N.N."/>
        </authorList>
    </citation>
    <scope>NUCLEOTIDE SEQUENCE [LARGE SCALE GENOMIC DNA]</scope>
    <source>
        <strain evidence="4 5">CGMCC 1.11147</strain>
    </source>
</reference>
<dbReference type="Proteomes" id="UP000199004">
    <property type="component" value="Unassembled WGS sequence"/>
</dbReference>
<evidence type="ECO:0000313" key="4">
    <source>
        <dbReference type="EMBL" id="SDN74114.1"/>
    </source>
</evidence>
<dbReference type="InterPro" id="IPR029056">
    <property type="entry name" value="Ribokinase-like"/>
</dbReference>
<feature type="domain" description="Carbohydrate kinase PfkB" evidence="3">
    <location>
        <begin position="3"/>
        <end position="279"/>
    </location>
</feature>
<dbReference type="PROSITE" id="PS00583">
    <property type="entry name" value="PFKB_KINASES_1"/>
    <property type="match status" value="1"/>
</dbReference>
<dbReference type="Gene3D" id="3.40.1190.20">
    <property type="match status" value="1"/>
</dbReference>
<name>A0A1H0DV85_9ACTN</name>